<evidence type="ECO:0000313" key="8">
    <source>
        <dbReference type="Proteomes" id="UP000309340"/>
    </source>
</evidence>
<evidence type="ECO:0000256" key="1">
    <source>
        <dbReference type="ARBA" id="ARBA00006082"/>
    </source>
</evidence>
<dbReference type="Pfam" id="PF01119">
    <property type="entry name" value="DNA_mis_repair"/>
    <property type="match status" value="1"/>
</dbReference>
<dbReference type="GO" id="GO:0140664">
    <property type="term" value="F:ATP-dependent DNA damage sensor activity"/>
    <property type="evidence" value="ECO:0007669"/>
    <property type="project" value="InterPro"/>
</dbReference>
<dbReference type="SMART" id="SM01340">
    <property type="entry name" value="DNA_mis_repair"/>
    <property type="match status" value="1"/>
</dbReference>
<dbReference type="PANTHER" id="PTHR10073:SF52">
    <property type="entry name" value="MISMATCH REPAIR ENDONUCLEASE PMS2"/>
    <property type="match status" value="1"/>
</dbReference>
<feature type="domain" description="DNA mismatch repair protein S5" evidence="6">
    <location>
        <begin position="217"/>
        <end position="360"/>
    </location>
</feature>
<feature type="region of interest" description="Disordered" evidence="4">
    <location>
        <begin position="678"/>
        <end position="732"/>
    </location>
</feature>
<dbReference type="Gene3D" id="3.30.1370.100">
    <property type="entry name" value="MutL, C-terminal domain, regulatory subdomain"/>
    <property type="match status" value="1"/>
</dbReference>
<dbReference type="InterPro" id="IPR002099">
    <property type="entry name" value="MutL/Mlh/PMS"/>
</dbReference>
<dbReference type="InterPro" id="IPR014762">
    <property type="entry name" value="DNA_mismatch_repair_CS"/>
</dbReference>
<dbReference type="FunFam" id="3.30.565.10:FF:000014">
    <property type="entry name" value="Mismatch repair endonuclease pms1, putative"/>
    <property type="match status" value="1"/>
</dbReference>
<dbReference type="OrthoDB" id="10263226at2759"/>
<dbReference type="FunFam" id="3.30.230.10:FF:000120">
    <property type="entry name" value="Mismatch repair endonuclease PMS2"/>
    <property type="match status" value="1"/>
</dbReference>
<dbReference type="InterPro" id="IPR037198">
    <property type="entry name" value="MutL_C_sf"/>
</dbReference>
<evidence type="ECO:0000259" key="6">
    <source>
        <dbReference type="SMART" id="SM01340"/>
    </source>
</evidence>
<dbReference type="SMART" id="SM00726">
    <property type="entry name" value="UIM"/>
    <property type="match status" value="2"/>
</dbReference>
<evidence type="ECO:0000256" key="4">
    <source>
        <dbReference type="SAM" id="MobiDB-lite"/>
    </source>
</evidence>
<dbReference type="InterPro" id="IPR042121">
    <property type="entry name" value="MutL_C_regsub"/>
</dbReference>
<dbReference type="InterPro" id="IPR003903">
    <property type="entry name" value="UIM_dom"/>
</dbReference>
<dbReference type="SUPFAM" id="SSF54211">
    <property type="entry name" value="Ribosomal protein S5 domain 2-like"/>
    <property type="match status" value="1"/>
</dbReference>
<feature type="compositionally biased region" description="Basic and acidic residues" evidence="4">
    <location>
        <begin position="456"/>
        <end position="473"/>
    </location>
</feature>
<feature type="compositionally biased region" description="Basic and acidic residues" evidence="4">
    <location>
        <begin position="1664"/>
        <end position="1679"/>
    </location>
</feature>
<accession>A0A4U0WSF3</accession>
<dbReference type="FunFam" id="3.30.1370.100:FF:000001">
    <property type="entry name" value="Mismatch repair endonuclease pms1, putative"/>
    <property type="match status" value="1"/>
</dbReference>
<dbReference type="PANTHER" id="PTHR10073">
    <property type="entry name" value="DNA MISMATCH REPAIR PROTEIN MLH, PMS, MUTL"/>
    <property type="match status" value="1"/>
</dbReference>
<dbReference type="SMART" id="SM00853">
    <property type="entry name" value="MutL_C"/>
    <property type="match status" value="1"/>
</dbReference>
<dbReference type="NCBIfam" id="TIGR00585">
    <property type="entry name" value="mutl"/>
    <property type="match status" value="1"/>
</dbReference>
<organism evidence="7 8">
    <name type="scientific">Friedmanniomyces simplex</name>
    <dbReference type="NCBI Taxonomy" id="329884"/>
    <lineage>
        <taxon>Eukaryota</taxon>
        <taxon>Fungi</taxon>
        <taxon>Dikarya</taxon>
        <taxon>Ascomycota</taxon>
        <taxon>Pezizomycotina</taxon>
        <taxon>Dothideomycetes</taxon>
        <taxon>Dothideomycetidae</taxon>
        <taxon>Mycosphaerellales</taxon>
        <taxon>Teratosphaeriaceae</taxon>
        <taxon>Friedmanniomyces</taxon>
    </lineage>
</organism>
<protein>
    <recommendedName>
        <fullName evidence="3">DNA mismatch repair protein PMS1</fullName>
    </recommendedName>
</protein>
<dbReference type="GO" id="GO:0030983">
    <property type="term" value="F:mismatched DNA binding"/>
    <property type="evidence" value="ECO:0007669"/>
    <property type="project" value="InterPro"/>
</dbReference>
<dbReference type="InterPro" id="IPR020568">
    <property type="entry name" value="Ribosomal_Su5_D2-typ_SF"/>
</dbReference>
<dbReference type="Pfam" id="PF08676">
    <property type="entry name" value="MutL_C"/>
    <property type="match status" value="1"/>
</dbReference>
<dbReference type="InterPro" id="IPR014721">
    <property type="entry name" value="Ribsml_uS5_D2-typ_fold_subgr"/>
</dbReference>
<feature type="region of interest" description="Disordered" evidence="4">
    <location>
        <begin position="447"/>
        <end position="512"/>
    </location>
</feature>
<feature type="compositionally biased region" description="Polar residues" evidence="4">
    <location>
        <begin position="1591"/>
        <end position="1627"/>
    </location>
</feature>
<evidence type="ECO:0000256" key="2">
    <source>
        <dbReference type="ARBA" id="ARBA00022763"/>
    </source>
</evidence>
<dbReference type="GO" id="GO:0005524">
    <property type="term" value="F:ATP binding"/>
    <property type="evidence" value="ECO:0007669"/>
    <property type="project" value="InterPro"/>
</dbReference>
<feature type="region of interest" description="Disordered" evidence="4">
    <location>
        <begin position="1489"/>
        <end position="1685"/>
    </location>
</feature>
<feature type="region of interest" description="Disordered" evidence="4">
    <location>
        <begin position="1201"/>
        <end position="1220"/>
    </location>
</feature>
<dbReference type="GO" id="GO:0032389">
    <property type="term" value="C:MutLalpha complex"/>
    <property type="evidence" value="ECO:0007669"/>
    <property type="project" value="TreeGrafter"/>
</dbReference>
<keyword evidence="8" id="KW-1185">Reference proteome</keyword>
<dbReference type="SUPFAM" id="SSF118116">
    <property type="entry name" value="DNA mismatch repair protein MutL"/>
    <property type="match status" value="1"/>
</dbReference>
<dbReference type="InterPro" id="IPR013507">
    <property type="entry name" value="DNA_mismatch_S5_2-like"/>
</dbReference>
<feature type="region of interest" description="Disordered" evidence="4">
    <location>
        <begin position="1332"/>
        <end position="1374"/>
    </location>
</feature>
<dbReference type="InterPro" id="IPR036890">
    <property type="entry name" value="HATPase_C_sf"/>
</dbReference>
<dbReference type="PROSITE" id="PS00058">
    <property type="entry name" value="DNA_MISMATCH_REPAIR_1"/>
    <property type="match status" value="1"/>
</dbReference>
<dbReference type="InterPro" id="IPR014790">
    <property type="entry name" value="MutL_C"/>
</dbReference>
<name>A0A4U0WSF3_9PEZI</name>
<feature type="region of interest" description="Disordered" evidence="4">
    <location>
        <begin position="1443"/>
        <end position="1467"/>
    </location>
</feature>
<dbReference type="EMBL" id="NAJQ01000645">
    <property type="protein sequence ID" value="TKA66432.1"/>
    <property type="molecule type" value="Genomic_DNA"/>
</dbReference>
<dbReference type="CDD" id="cd16926">
    <property type="entry name" value="HATPase_MutL-MLH-PMS-like"/>
    <property type="match status" value="1"/>
</dbReference>
<feature type="compositionally biased region" description="Acidic residues" evidence="4">
    <location>
        <begin position="1636"/>
        <end position="1648"/>
    </location>
</feature>
<dbReference type="InterPro" id="IPR038973">
    <property type="entry name" value="MutL/Mlh/Pms-like"/>
</dbReference>
<feature type="region of interest" description="Disordered" evidence="4">
    <location>
        <begin position="380"/>
        <end position="409"/>
    </location>
</feature>
<dbReference type="CDD" id="cd03484">
    <property type="entry name" value="MutL_Trans_hPMS_2_like"/>
    <property type="match status" value="1"/>
</dbReference>
<gene>
    <name evidence="7" type="ORF">B0A55_10314</name>
</gene>
<dbReference type="Gene3D" id="3.30.1540.20">
    <property type="entry name" value="MutL, C-terminal domain, dimerisation subdomain"/>
    <property type="match status" value="1"/>
</dbReference>
<keyword evidence="2" id="KW-0227">DNA damage</keyword>
<dbReference type="InterPro" id="IPR042120">
    <property type="entry name" value="MutL_C_dimsub"/>
</dbReference>
<dbReference type="Gene3D" id="3.30.565.10">
    <property type="entry name" value="Histidine kinase-like ATPase, C-terminal domain"/>
    <property type="match status" value="1"/>
</dbReference>
<dbReference type="Proteomes" id="UP000309340">
    <property type="component" value="Unassembled WGS sequence"/>
</dbReference>
<evidence type="ECO:0000256" key="3">
    <source>
        <dbReference type="ARBA" id="ARBA00070941"/>
    </source>
</evidence>
<feature type="region of interest" description="Disordered" evidence="4">
    <location>
        <begin position="560"/>
        <end position="586"/>
    </location>
</feature>
<feature type="compositionally biased region" description="Basic and acidic residues" evidence="4">
    <location>
        <begin position="568"/>
        <end position="582"/>
    </location>
</feature>
<dbReference type="Gene3D" id="3.30.230.10">
    <property type="match status" value="1"/>
</dbReference>
<dbReference type="GO" id="GO:0000710">
    <property type="term" value="P:meiotic mismatch repair"/>
    <property type="evidence" value="ECO:0007669"/>
    <property type="project" value="UniProtKB-ARBA"/>
</dbReference>
<proteinExistence type="inferred from homology"/>
<dbReference type="Pfam" id="PF13589">
    <property type="entry name" value="HATPase_c_3"/>
    <property type="match status" value="1"/>
</dbReference>
<feature type="domain" description="MutL C-terminal dimerisation" evidence="5">
    <location>
        <begin position="873"/>
        <end position="1033"/>
    </location>
</feature>
<reference evidence="7 8" key="1">
    <citation type="submission" date="2017-03" db="EMBL/GenBank/DDBJ databases">
        <title>Genomes of endolithic fungi from Antarctica.</title>
        <authorList>
            <person name="Coleine C."/>
            <person name="Masonjones S."/>
            <person name="Stajich J.E."/>
        </authorList>
    </citation>
    <scope>NUCLEOTIDE SEQUENCE [LARGE SCALE GENOMIC DNA]</scope>
    <source>
        <strain evidence="7 8">CCFEE 5184</strain>
    </source>
</reference>
<comment type="similarity">
    <text evidence="1">Belongs to the DNA mismatch repair MutL/HexB family.</text>
</comment>
<evidence type="ECO:0000259" key="5">
    <source>
        <dbReference type="SMART" id="SM00853"/>
    </source>
</evidence>
<dbReference type="GO" id="GO:0016887">
    <property type="term" value="F:ATP hydrolysis activity"/>
    <property type="evidence" value="ECO:0007669"/>
    <property type="project" value="InterPro"/>
</dbReference>
<sequence>MATIKAIEGRSVHQIQSGQVIVDLNSVVKELVENSLDAGATSIEVRFKNQGLDSVEVQDNGKGISPDDFETVALKHHTSKLSSYEDLTSLDTFGFRGEALSSLCALSKFHILTARVEDDAVGKKLDFEVSGKLKSTGVASAQKGTTVTVDKLFYNLPVRRKELEKNIKREYNKALSLLYAYACISVGVRFSVSNQMPKGKKVVAFSTKSNTTTRENIVNVFGAKTLLAPTKLDLHLDMEPRRGPSTQGARNWATQATDRSTAVQVQGHISRPVFGEGRQAPDRQMFFVNSRPCLLPQVSKAINEVYKSFNVTQSPFIFANLVMDTNAYDVNVSPDKRTIMLHDQTALLESMKTALTEMFEQTDHTVPQTTLPKRKLPAYQPLSVTRRESTEVAAEAEEDTESDQQEDMDDRAAAVDLAVPVKCTVNGEQNDTSASLLQGWLGRDVENRSETPAVKKRSDDSSRDKQKLVDHMRKQSGPDMVTGNNLRDDGTAGAKAVKHDDTVPLEPDPAPVQGHDEEVLRAAKDGNFTALQRDLTADPMSTPYSDLFSQRPAQLVDLSKPADGSADNEYKLSDDGLGHGADDPTAPAVRARGIPAISPGTQKEMPGAVQSAFDRMRPKRTSLQTAEVTIGDKTTTTTIGSSPMYKKRRVHAPVNSQAIANFGASPLLARGLRNFTAPGSQMDIDSSDMPMSAQTDPQADESEPESDSVGGEAPEMLPGPTRQKHIPIDGDEERMSDSLGELITDAADDDEYDGDYLDERDTRMQEDERVARLIQDAEEAAARPTDGNLRRASQALKSGGNRKESTLQLTRVLSTTSADIAMRAEVLDQNAKAFLDHINAADTTVIKDEFDGSNAESKLSLTVTKADFERMSIIGQFNLGFILAIRPAIGEQDQDELFIIDQHAADEKYNYERLQRTVTLQSQRLVRPKVLELTAVEEEIILDNPEALKANGFDIEAVSDPTDDNDESSNRRLRLLTLPISGEKTFELSDLDELLHLLSEAPAGGSEIPRPRKVQKILAMRACRSSIMVGKTLAIRQMQKVVGHMGEMEKPWNCPHGRPTMRHLAGLGAWSGWQEGDVLDADEAEDGGAQVGRRTDWKAWLAERLIISISIITALSIAVLENPQVQVWLEEQRRKIAELLRSIGEDLDPESRRQAEAFAFEGRTPATHDGLRREALGSRDAAVVATGRTIAGSPSAVRRIAVRGPDDPDEAEERRRKGREYLARRNQQMIELQEKRKAAKADGTPTPRTPTSFDAIVDQEGKLKDGESGDGTITMLDKELPSPPTIEPVPGNIQEEMREVERRLVQPMLAGESSSGMSGFNMGSALADPFSDDFALDRSETPKPPVPPKVELDGELPDTPVMPGSFTAPATDPRAEDLIVNHDELSYEEQLAIALSLSEAESSANGATVRQRRLDEHDAELRAAIEASLRDMDDQQAAHTIAHAEPVTPQPRPVEPHPLVDLTPPSPRIAAARPEARRDWDALFDYQPLPSREPLTLREPSVSEDSDELYRITPELTRARLASLDAQQQSLPPATPSAPYDPVREAAESHTMSPQPQPVMEASFYSAPSSASPPPGNRPSDLTPSPLVDTAAQNVRSPISQGFESDSDSETFASISRSASMAPSQPRSEISNIEVVDVEEDSDVDMLSEEGNGVLTPDSWTEVGSRDGESEAGDFEQHVPARSSL</sequence>
<dbReference type="SUPFAM" id="SSF55874">
    <property type="entry name" value="ATPase domain of HSP90 chaperone/DNA topoisomerase II/histidine kinase"/>
    <property type="match status" value="1"/>
</dbReference>
<feature type="compositionally biased region" description="Acidic residues" evidence="4">
    <location>
        <begin position="394"/>
        <end position="409"/>
    </location>
</feature>
<dbReference type="STRING" id="329884.A0A4U0WSF3"/>
<evidence type="ECO:0000313" key="7">
    <source>
        <dbReference type="EMBL" id="TKA66432.1"/>
    </source>
</evidence>
<comment type="caution">
    <text evidence="7">The sequence shown here is derived from an EMBL/GenBank/DDBJ whole genome shotgun (WGS) entry which is preliminary data.</text>
</comment>